<keyword evidence="1" id="KW-0732">Signal</keyword>
<name>A0ABW7BMF2_9ACTN</name>
<organism evidence="2 3">
    <name type="scientific">Streptomyces omiyaensis</name>
    <dbReference type="NCBI Taxonomy" id="68247"/>
    <lineage>
        <taxon>Bacteria</taxon>
        <taxon>Bacillati</taxon>
        <taxon>Actinomycetota</taxon>
        <taxon>Actinomycetes</taxon>
        <taxon>Kitasatosporales</taxon>
        <taxon>Streptomycetaceae</taxon>
        <taxon>Streptomyces</taxon>
    </lineage>
</organism>
<sequence>MKQSAAKKLGVAALGAAFAAAAAGTASAAPLPAPLDGADALGSVTQLAPLGDGLTTLPDGAGESLAAGQGALGQGLDQGVKTLPAAAGQATQNLPTDAAAGALGATPLGAATGLLGGLPLAGLPIG</sequence>
<evidence type="ECO:0008006" key="4">
    <source>
        <dbReference type="Google" id="ProtNLM"/>
    </source>
</evidence>
<dbReference type="Proteomes" id="UP001604282">
    <property type="component" value="Unassembled WGS sequence"/>
</dbReference>
<reference evidence="2 3" key="1">
    <citation type="submission" date="2024-10" db="EMBL/GenBank/DDBJ databases">
        <title>The Natural Products Discovery Center: Release of the First 8490 Sequenced Strains for Exploring Actinobacteria Biosynthetic Diversity.</title>
        <authorList>
            <person name="Kalkreuter E."/>
            <person name="Kautsar S.A."/>
            <person name="Yang D."/>
            <person name="Bader C.D."/>
            <person name="Teijaro C.N."/>
            <person name="Fluegel L."/>
            <person name="Davis C.M."/>
            <person name="Simpson J.R."/>
            <person name="Lauterbach L."/>
            <person name="Steele A.D."/>
            <person name="Gui C."/>
            <person name="Meng S."/>
            <person name="Li G."/>
            <person name="Viehrig K."/>
            <person name="Ye F."/>
            <person name="Su P."/>
            <person name="Kiefer A.F."/>
            <person name="Nichols A."/>
            <person name="Cepeda A.J."/>
            <person name="Yan W."/>
            <person name="Fan B."/>
            <person name="Jiang Y."/>
            <person name="Adhikari A."/>
            <person name="Zheng C.-J."/>
            <person name="Schuster L."/>
            <person name="Cowan T.M."/>
            <person name="Smanski M.J."/>
            <person name="Chevrette M.G."/>
            <person name="De Carvalho L.P.S."/>
            <person name="Shen B."/>
        </authorList>
    </citation>
    <scope>NUCLEOTIDE SEQUENCE [LARGE SCALE GENOMIC DNA]</scope>
    <source>
        <strain evidence="2 3">NPDC048229</strain>
    </source>
</reference>
<dbReference type="EMBL" id="JBICZW010000003">
    <property type="protein sequence ID" value="MFG3188700.1"/>
    <property type="molecule type" value="Genomic_DNA"/>
</dbReference>
<dbReference type="RefSeq" id="WP_189847220.1">
    <property type="nucleotide sequence ID" value="NZ_BMVV01000001.1"/>
</dbReference>
<comment type="caution">
    <text evidence="2">The sequence shown here is derived from an EMBL/GenBank/DDBJ whole genome shotgun (WGS) entry which is preliminary data.</text>
</comment>
<feature type="chain" id="PRO_5047542615" description="ATP-binding protein" evidence="1">
    <location>
        <begin position="29"/>
        <end position="126"/>
    </location>
</feature>
<evidence type="ECO:0000256" key="1">
    <source>
        <dbReference type="SAM" id="SignalP"/>
    </source>
</evidence>
<evidence type="ECO:0000313" key="3">
    <source>
        <dbReference type="Proteomes" id="UP001604282"/>
    </source>
</evidence>
<evidence type="ECO:0000313" key="2">
    <source>
        <dbReference type="EMBL" id="MFG3188700.1"/>
    </source>
</evidence>
<keyword evidence="3" id="KW-1185">Reference proteome</keyword>
<feature type="signal peptide" evidence="1">
    <location>
        <begin position="1"/>
        <end position="28"/>
    </location>
</feature>
<proteinExistence type="predicted"/>
<gene>
    <name evidence="2" type="ORF">ACGFYS_07145</name>
</gene>
<accession>A0ABW7BMF2</accession>
<protein>
    <recommendedName>
        <fullName evidence="4">ATP-binding protein</fullName>
    </recommendedName>
</protein>